<dbReference type="PANTHER" id="PTHR18895">
    <property type="entry name" value="HEMK METHYLTRANSFERASE"/>
    <property type="match status" value="1"/>
</dbReference>
<keyword evidence="2 5" id="KW-0808">Transferase</keyword>
<comment type="catalytic activity">
    <reaction evidence="4 5">
        <text>L-glutaminyl-[peptide chain release factor] + S-adenosyl-L-methionine = N(5)-methyl-L-glutaminyl-[peptide chain release factor] + S-adenosyl-L-homocysteine + H(+)</text>
        <dbReference type="Rhea" id="RHEA:42896"/>
        <dbReference type="Rhea" id="RHEA-COMP:10271"/>
        <dbReference type="Rhea" id="RHEA-COMP:10272"/>
        <dbReference type="ChEBI" id="CHEBI:15378"/>
        <dbReference type="ChEBI" id="CHEBI:30011"/>
        <dbReference type="ChEBI" id="CHEBI:57856"/>
        <dbReference type="ChEBI" id="CHEBI:59789"/>
        <dbReference type="ChEBI" id="CHEBI:61891"/>
        <dbReference type="EC" id="2.1.1.297"/>
    </reaction>
</comment>
<sequence>MRSVLHEEMTLGRLLDEGRKKLEDSQVADGALDARLLLLEIFDLGFAAFLTKRELPFSGWTKEREGKTPEELLRAVSRYKEAIESRAARIPLQHLTGRQGFMGLEFKVNEHVLIPRQDTETLVERVLKEQKDRDISLLDICTGSGCIAVSLAALGGYQSVTAVDISKEALKVAEENRDRILGEEKGRLRLIESDMFAALNQDEPFDVIVSNPPYIPAQVIDGLEPEVRDHEPRLALDGDQDGLKFYRILAAECMARLKPGGAVYMEIGYDQGEEVTKLFDKAGFKDLEVIRDMAGLDRVVRAIRPPQQENGAENGRR</sequence>
<dbReference type="InterPro" id="IPR004556">
    <property type="entry name" value="HemK-like"/>
</dbReference>
<keyword evidence="8" id="KW-1185">Reference proteome</keyword>
<dbReference type="GO" id="GO:0008168">
    <property type="term" value="F:methyltransferase activity"/>
    <property type="evidence" value="ECO:0007669"/>
    <property type="project" value="UniProtKB-KW"/>
</dbReference>
<dbReference type="SUPFAM" id="SSF53335">
    <property type="entry name" value="S-adenosyl-L-methionine-dependent methyltransferases"/>
    <property type="match status" value="1"/>
</dbReference>
<dbReference type="InterPro" id="IPR019874">
    <property type="entry name" value="RF_methyltr_PrmC"/>
</dbReference>
<dbReference type="Proteomes" id="UP001600894">
    <property type="component" value="Unassembled WGS sequence"/>
</dbReference>
<evidence type="ECO:0000313" key="8">
    <source>
        <dbReference type="Proteomes" id="UP001600894"/>
    </source>
</evidence>
<evidence type="ECO:0000256" key="2">
    <source>
        <dbReference type="ARBA" id="ARBA00022679"/>
    </source>
</evidence>
<dbReference type="EMBL" id="BAABXL010000001">
    <property type="protein sequence ID" value="GAA6267566.1"/>
    <property type="molecule type" value="Genomic_DNA"/>
</dbReference>
<evidence type="ECO:0000256" key="5">
    <source>
        <dbReference type="HAMAP-Rule" id="MF_02126"/>
    </source>
</evidence>
<comment type="similarity">
    <text evidence="5">Belongs to the protein N5-glutamine methyltransferase family. PrmC subfamily.</text>
</comment>
<evidence type="ECO:0000259" key="6">
    <source>
        <dbReference type="Pfam" id="PF05175"/>
    </source>
</evidence>
<dbReference type="EC" id="2.1.1.297" evidence="5"/>
<accession>A0ABQ0AU58</accession>
<comment type="function">
    <text evidence="5">Methylates the class 1 translation termination release factors RF1/PrfA and RF2/PrfB on the glutamine residue of the universally conserved GGQ motif.</text>
</comment>
<dbReference type="Gene3D" id="1.10.8.10">
    <property type="entry name" value="DNA helicase RuvA subunit, C-terminal domain"/>
    <property type="match status" value="1"/>
</dbReference>
<keyword evidence="1 5" id="KW-0489">Methyltransferase</keyword>
<evidence type="ECO:0000256" key="4">
    <source>
        <dbReference type="ARBA" id="ARBA00048391"/>
    </source>
</evidence>
<dbReference type="InterPro" id="IPR029063">
    <property type="entry name" value="SAM-dependent_MTases_sf"/>
</dbReference>
<dbReference type="NCBIfam" id="TIGR03534">
    <property type="entry name" value="RF_mod_PrmC"/>
    <property type="match status" value="1"/>
</dbReference>
<comment type="caution">
    <text evidence="5">Lacks conserved residue(s) required for the propagation of feature annotation.</text>
</comment>
<feature type="binding site" evidence="5">
    <location>
        <position position="211"/>
    </location>
    <ligand>
        <name>S-adenosyl-L-methionine</name>
        <dbReference type="ChEBI" id="CHEBI:59789"/>
    </ligand>
</feature>
<dbReference type="CDD" id="cd02440">
    <property type="entry name" value="AdoMet_MTases"/>
    <property type="match status" value="1"/>
</dbReference>
<dbReference type="HAMAP" id="MF_02126">
    <property type="entry name" value="RF_methyltr_PrmC"/>
    <property type="match status" value="1"/>
</dbReference>
<reference evidence="7 8" key="1">
    <citation type="submission" date="2024-04" db="EMBL/GenBank/DDBJ databases">
        <title>Defined microbial consortia suppress multidrug-resistant proinflammatory Enterobacteriaceae via ecological control.</title>
        <authorList>
            <person name="Furuichi M."/>
            <person name="Kawaguchi T."/>
            <person name="Pust M."/>
            <person name="Yasuma K."/>
            <person name="Plichta D."/>
            <person name="Hasegawa N."/>
            <person name="Ohya T."/>
            <person name="Bhattarai S."/>
            <person name="Sasajima S."/>
            <person name="Aoto Y."/>
            <person name="Tuganbaev T."/>
            <person name="Yaginuma M."/>
            <person name="Ueda M."/>
            <person name="Okahashi N."/>
            <person name="Amafuji K."/>
            <person name="Kiridooshi Y."/>
            <person name="Sugita K."/>
            <person name="Strazar M."/>
            <person name="Skelly A."/>
            <person name="Suda W."/>
            <person name="Hattori M."/>
            <person name="Nakamoto N."/>
            <person name="Caballero S."/>
            <person name="Norman J."/>
            <person name="Olle B."/>
            <person name="Tanoue T."/>
            <person name="Arita M."/>
            <person name="Bucci V."/>
            <person name="Atarashi K."/>
            <person name="Xavier R."/>
            <person name="Honda K."/>
        </authorList>
    </citation>
    <scope>NUCLEOTIDE SEQUENCE [LARGE SCALE GENOMIC DNA]</scope>
    <source>
        <strain evidence="8">f13</strain>
    </source>
</reference>
<dbReference type="NCBIfam" id="TIGR00536">
    <property type="entry name" value="hemK_fam"/>
    <property type="match status" value="1"/>
</dbReference>
<evidence type="ECO:0000256" key="3">
    <source>
        <dbReference type="ARBA" id="ARBA00022691"/>
    </source>
</evidence>
<gene>
    <name evidence="5 7" type="primary">prmC</name>
    <name evidence="7" type="ORF">F130042H8_06260</name>
</gene>
<comment type="caution">
    <text evidence="7">The sequence shown here is derived from an EMBL/GenBank/DDBJ whole genome shotgun (WGS) entry which is preliminary data.</text>
</comment>
<dbReference type="InterPro" id="IPR002052">
    <property type="entry name" value="DNA_methylase_N6_adenine_CS"/>
</dbReference>
<dbReference type="PROSITE" id="PS00092">
    <property type="entry name" value="N6_MTASE"/>
    <property type="match status" value="1"/>
</dbReference>
<dbReference type="InterPro" id="IPR007848">
    <property type="entry name" value="Small_mtfrase_dom"/>
</dbReference>
<dbReference type="Pfam" id="PF05175">
    <property type="entry name" value="MTS"/>
    <property type="match status" value="1"/>
</dbReference>
<keyword evidence="3 5" id="KW-0949">S-adenosyl-L-methionine</keyword>
<evidence type="ECO:0000256" key="1">
    <source>
        <dbReference type="ARBA" id="ARBA00022603"/>
    </source>
</evidence>
<organism evidence="7 8">
    <name type="scientific">Enterocloster alcoholdehydrogenati</name>
    <dbReference type="NCBI Taxonomy" id="2547410"/>
    <lineage>
        <taxon>Bacteria</taxon>
        <taxon>Bacillati</taxon>
        <taxon>Bacillota</taxon>
        <taxon>Clostridia</taxon>
        <taxon>Lachnospirales</taxon>
        <taxon>Lachnospiraceae</taxon>
        <taxon>Enterocloster</taxon>
    </lineage>
</organism>
<dbReference type="PANTHER" id="PTHR18895:SF74">
    <property type="entry name" value="MTRF1L RELEASE FACTOR GLUTAMINE METHYLTRANSFERASE"/>
    <property type="match status" value="1"/>
</dbReference>
<evidence type="ECO:0000313" key="7">
    <source>
        <dbReference type="EMBL" id="GAA6267566.1"/>
    </source>
</evidence>
<protein>
    <recommendedName>
        <fullName evidence="5">Release factor glutamine methyltransferase</fullName>
        <shortName evidence="5">RF MTase</shortName>
        <ecNumber evidence="5">2.1.1.297</ecNumber>
    </recommendedName>
    <alternativeName>
        <fullName evidence="5">N5-glutamine methyltransferase PrmC</fullName>
    </alternativeName>
    <alternativeName>
        <fullName evidence="5">Protein-(glutamine-N5) MTase PrmC</fullName>
    </alternativeName>
    <alternativeName>
        <fullName evidence="5">Protein-glutamine N-methyltransferase PrmC</fullName>
    </alternativeName>
</protein>
<dbReference type="GO" id="GO:0032259">
    <property type="term" value="P:methylation"/>
    <property type="evidence" value="ECO:0007669"/>
    <property type="project" value="UniProtKB-KW"/>
</dbReference>
<feature type="domain" description="Methyltransferase small" evidence="6">
    <location>
        <begin position="119"/>
        <end position="214"/>
    </location>
</feature>
<feature type="binding site" evidence="5">
    <location>
        <begin position="211"/>
        <end position="214"/>
    </location>
    <ligand>
        <name>substrate</name>
    </ligand>
</feature>
<feature type="binding site" evidence="5">
    <location>
        <position position="164"/>
    </location>
    <ligand>
        <name>S-adenosyl-L-methionine</name>
        <dbReference type="ChEBI" id="CHEBI:59789"/>
    </ligand>
</feature>
<proteinExistence type="inferred from homology"/>
<dbReference type="InterPro" id="IPR050320">
    <property type="entry name" value="N5-glutamine_MTase"/>
</dbReference>
<name>A0ABQ0AU58_9FIRM</name>
<dbReference type="Gene3D" id="3.40.50.150">
    <property type="entry name" value="Vaccinia Virus protein VP39"/>
    <property type="match status" value="1"/>
</dbReference>